<accession>A0A834GVM6</accession>
<keyword evidence="2" id="KW-1185">Reference proteome</keyword>
<evidence type="ECO:0000313" key="1">
    <source>
        <dbReference type="EMBL" id="KAF7142693.1"/>
    </source>
</evidence>
<dbReference type="AlphaFoldDB" id="A0A834GVM6"/>
<proteinExistence type="predicted"/>
<dbReference type="OrthoDB" id="29755at2759"/>
<dbReference type="Proteomes" id="UP000626092">
    <property type="component" value="Unassembled WGS sequence"/>
</dbReference>
<evidence type="ECO:0000313" key="2">
    <source>
        <dbReference type="Proteomes" id="UP000626092"/>
    </source>
</evidence>
<dbReference type="EMBL" id="WJXA01000005">
    <property type="protein sequence ID" value="KAF7142693.1"/>
    <property type="molecule type" value="Genomic_DNA"/>
</dbReference>
<protein>
    <submittedName>
        <fullName evidence="1">Uncharacterized protein</fullName>
    </submittedName>
</protein>
<name>A0A834GVM6_RHOSS</name>
<comment type="caution">
    <text evidence="1">The sequence shown here is derived from an EMBL/GenBank/DDBJ whole genome shotgun (WGS) entry which is preliminary data.</text>
</comment>
<gene>
    <name evidence="1" type="ORF">RHSIM_Rhsim05G0183200</name>
</gene>
<reference evidence="1" key="1">
    <citation type="submission" date="2019-11" db="EMBL/GenBank/DDBJ databases">
        <authorList>
            <person name="Liu Y."/>
            <person name="Hou J."/>
            <person name="Li T.-Q."/>
            <person name="Guan C.-H."/>
            <person name="Wu X."/>
            <person name="Wu H.-Z."/>
            <person name="Ling F."/>
            <person name="Zhang R."/>
            <person name="Shi X.-G."/>
            <person name="Ren J.-P."/>
            <person name="Chen E.-F."/>
            <person name="Sun J.-M."/>
        </authorList>
    </citation>
    <scope>NUCLEOTIDE SEQUENCE</scope>
    <source>
        <strain evidence="1">Adult_tree_wgs_1</strain>
        <tissue evidence="1">Leaves</tissue>
    </source>
</reference>
<organism evidence="1 2">
    <name type="scientific">Rhododendron simsii</name>
    <name type="common">Sims's rhododendron</name>
    <dbReference type="NCBI Taxonomy" id="118357"/>
    <lineage>
        <taxon>Eukaryota</taxon>
        <taxon>Viridiplantae</taxon>
        <taxon>Streptophyta</taxon>
        <taxon>Embryophyta</taxon>
        <taxon>Tracheophyta</taxon>
        <taxon>Spermatophyta</taxon>
        <taxon>Magnoliopsida</taxon>
        <taxon>eudicotyledons</taxon>
        <taxon>Gunneridae</taxon>
        <taxon>Pentapetalae</taxon>
        <taxon>asterids</taxon>
        <taxon>Ericales</taxon>
        <taxon>Ericaceae</taxon>
        <taxon>Ericoideae</taxon>
        <taxon>Rhodoreae</taxon>
        <taxon>Rhododendron</taxon>
    </lineage>
</organism>
<sequence length="173" mass="19709">MSVIDILTRVDAICKKYGKYDVDEHKHLNVSADTDAALQVQWHSTELLAARNNLALALPDSTQAIGAPKLTGGWTTSASRTEIKFDSDRRFESEQFQQTGQFRQEYVLLKMKQAFIILGFMLEMYRQVPLMDEINKFFLSWEEVERNSSVSTHILSVVNPGAGFDQELWLCST</sequence>